<evidence type="ECO:0000313" key="3">
    <source>
        <dbReference type="Proteomes" id="UP000773064"/>
    </source>
</evidence>
<feature type="transmembrane region" description="Helical" evidence="1">
    <location>
        <begin position="49"/>
        <end position="73"/>
    </location>
</feature>
<gene>
    <name evidence="2" type="ORF">JS528_03660</name>
</gene>
<evidence type="ECO:0000313" key="2">
    <source>
        <dbReference type="EMBL" id="MBT1172471.1"/>
    </source>
</evidence>
<sequence>MGTASRPDKNRRLMRPTDGMQLACWLVTALMYGLMLVLLIVTFTVNGEAAMVVAVMINFMIPPVLLVVNGAYASRDDALAHPWRALRFPLVCTLIPVPLLVALIMPYDDVCPVASTCSPLGGGYWSWSAMGDVWVFTVRFAVASFLGFGAVWLTRRIVARVRRAH</sequence>
<feature type="transmembrane region" description="Helical" evidence="1">
    <location>
        <begin position="21"/>
        <end position="43"/>
    </location>
</feature>
<feature type="transmembrane region" description="Helical" evidence="1">
    <location>
        <begin position="85"/>
        <end position="105"/>
    </location>
</feature>
<protein>
    <recommendedName>
        <fullName evidence="4">DUF2798 domain-containing protein</fullName>
    </recommendedName>
</protein>
<name>A0ABS5UNL1_9BIFI</name>
<proteinExistence type="predicted"/>
<keyword evidence="1" id="KW-0812">Transmembrane</keyword>
<dbReference type="Proteomes" id="UP000773064">
    <property type="component" value="Unassembled WGS sequence"/>
</dbReference>
<evidence type="ECO:0008006" key="4">
    <source>
        <dbReference type="Google" id="ProtNLM"/>
    </source>
</evidence>
<feature type="transmembrane region" description="Helical" evidence="1">
    <location>
        <begin position="133"/>
        <end position="153"/>
    </location>
</feature>
<evidence type="ECO:0000256" key="1">
    <source>
        <dbReference type="SAM" id="Phobius"/>
    </source>
</evidence>
<accession>A0ABS5UNL1</accession>
<reference evidence="2 3" key="1">
    <citation type="journal article" date="2021" name="Environ. Microbiol.">
        <title>Genetic insights into the dark matter of the mammalian gut microbiota through targeted genome reconstruction.</title>
        <authorList>
            <person name="Lugli G.A."/>
            <person name="Alessandri G."/>
            <person name="Milani C."/>
            <person name="Viappiani A."/>
            <person name="Fontana F."/>
            <person name="Tarracchini C."/>
            <person name="Mancabelli L."/>
            <person name="Argentini C."/>
            <person name="Ruiz L."/>
            <person name="Margolles A."/>
            <person name="van Sinderen D."/>
            <person name="Turroni F."/>
            <person name="Ventura M."/>
        </authorList>
    </citation>
    <scope>NUCLEOTIDE SEQUENCE [LARGE SCALE GENOMIC DNA]</scope>
    <source>
        <strain evidence="2 3">MA2</strain>
    </source>
</reference>
<keyword evidence="1" id="KW-1133">Transmembrane helix</keyword>
<keyword evidence="1" id="KW-0472">Membrane</keyword>
<organism evidence="2 3">
    <name type="scientific">Bifidobacterium santillanense</name>
    <dbReference type="NCBI Taxonomy" id="2809028"/>
    <lineage>
        <taxon>Bacteria</taxon>
        <taxon>Bacillati</taxon>
        <taxon>Actinomycetota</taxon>
        <taxon>Actinomycetes</taxon>
        <taxon>Bifidobacteriales</taxon>
        <taxon>Bifidobacteriaceae</taxon>
        <taxon>Bifidobacterium</taxon>
    </lineage>
</organism>
<dbReference type="RefSeq" id="WP_214357747.1">
    <property type="nucleotide sequence ID" value="NZ_JAFEJS010000002.1"/>
</dbReference>
<comment type="caution">
    <text evidence="2">The sequence shown here is derived from an EMBL/GenBank/DDBJ whole genome shotgun (WGS) entry which is preliminary data.</text>
</comment>
<keyword evidence="3" id="KW-1185">Reference proteome</keyword>
<dbReference type="EMBL" id="JAFEJS010000002">
    <property type="protein sequence ID" value="MBT1172471.1"/>
    <property type="molecule type" value="Genomic_DNA"/>
</dbReference>